<dbReference type="AlphaFoldDB" id="A0A5C6C8A2"/>
<organism evidence="1 2">
    <name type="scientific">Novipirellula galeiformis</name>
    <dbReference type="NCBI Taxonomy" id="2528004"/>
    <lineage>
        <taxon>Bacteria</taxon>
        <taxon>Pseudomonadati</taxon>
        <taxon>Planctomycetota</taxon>
        <taxon>Planctomycetia</taxon>
        <taxon>Pirellulales</taxon>
        <taxon>Pirellulaceae</taxon>
        <taxon>Novipirellula</taxon>
    </lineage>
</organism>
<proteinExistence type="predicted"/>
<reference evidence="1 2" key="1">
    <citation type="submission" date="2019-02" db="EMBL/GenBank/DDBJ databases">
        <title>Deep-cultivation of Planctomycetes and their phenomic and genomic characterization uncovers novel biology.</title>
        <authorList>
            <person name="Wiegand S."/>
            <person name="Jogler M."/>
            <person name="Boedeker C."/>
            <person name="Pinto D."/>
            <person name="Vollmers J."/>
            <person name="Rivas-Marin E."/>
            <person name="Kohn T."/>
            <person name="Peeters S.H."/>
            <person name="Heuer A."/>
            <person name="Rast P."/>
            <person name="Oberbeckmann S."/>
            <person name="Bunk B."/>
            <person name="Jeske O."/>
            <person name="Meyerdierks A."/>
            <person name="Storesund J.E."/>
            <person name="Kallscheuer N."/>
            <person name="Luecker S."/>
            <person name="Lage O.M."/>
            <person name="Pohl T."/>
            <person name="Merkel B.J."/>
            <person name="Hornburger P."/>
            <person name="Mueller R.-W."/>
            <person name="Bruemmer F."/>
            <person name="Labrenz M."/>
            <person name="Spormann A.M."/>
            <person name="Op Den Camp H."/>
            <person name="Overmann J."/>
            <person name="Amann R."/>
            <person name="Jetten M.S.M."/>
            <person name="Mascher T."/>
            <person name="Medema M.H."/>
            <person name="Devos D.P."/>
            <person name="Kaster A.-K."/>
            <person name="Ovreas L."/>
            <person name="Rohde M."/>
            <person name="Galperin M.Y."/>
            <person name="Jogler C."/>
        </authorList>
    </citation>
    <scope>NUCLEOTIDE SEQUENCE [LARGE SCALE GENOMIC DNA]</scope>
    <source>
        <strain evidence="1 2">Pla52o</strain>
    </source>
</reference>
<evidence type="ECO:0000313" key="2">
    <source>
        <dbReference type="Proteomes" id="UP000316304"/>
    </source>
</evidence>
<gene>
    <name evidence="1" type="ORF">Pla52o_42730</name>
</gene>
<accession>A0A5C6C8A2</accession>
<dbReference type="OrthoDB" id="271524at2"/>
<keyword evidence="2" id="KW-1185">Reference proteome</keyword>
<comment type="caution">
    <text evidence="1">The sequence shown here is derived from an EMBL/GenBank/DDBJ whole genome shotgun (WGS) entry which is preliminary data.</text>
</comment>
<dbReference type="Proteomes" id="UP000316304">
    <property type="component" value="Unassembled WGS sequence"/>
</dbReference>
<sequence length="118" mass="13407">MRTAIVFAITMLASLLILTTDMYSTRLSQTPISSASLYDEDRVLLDEFIATLNPEIMKACTDRHDAGGAIDLDYLASCGDFDLYVRYMRIPKSQAVKKFGYVMLYSSSRLEFEERLAR</sequence>
<protein>
    <submittedName>
        <fullName evidence="1">Uncharacterized protein</fullName>
    </submittedName>
</protein>
<evidence type="ECO:0000313" key="1">
    <source>
        <dbReference type="EMBL" id="TWU20398.1"/>
    </source>
</evidence>
<dbReference type="RefSeq" id="WP_146596356.1">
    <property type="nucleotide sequence ID" value="NZ_SJPT01000008.1"/>
</dbReference>
<dbReference type="EMBL" id="SJPT01000008">
    <property type="protein sequence ID" value="TWU20398.1"/>
    <property type="molecule type" value="Genomic_DNA"/>
</dbReference>
<name>A0A5C6C8A2_9BACT</name>